<dbReference type="PATRIC" id="fig|1304281.5.peg.2104"/>
<evidence type="ECO:0000313" key="6">
    <source>
        <dbReference type="Proteomes" id="UP000035900"/>
    </source>
</evidence>
<dbReference type="Pfam" id="PF00532">
    <property type="entry name" value="Peripla_BP_1"/>
    <property type="match status" value="1"/>
</dbReference>
<dbReference type="Pfam" id="PF00356">
    <property type="entry name" value="LacI"/>
    <property type="match status" value="1"/>
</dbReference>
<reference evidence="5 6" key="1">
    <citation type="journal article" date="2004" name="Int. J. Syst. Evol. Microbiol.">
        <title>Kaistella koreensis gen. nov., sp. nov., a novel member of the Chryseobacterium-Bergeyella-Riemerella branch.</title>
        <authorList>
            <person name="Kim M.K."/>
            <person name="Im W.T."/>
            <person name="Shin Y.K."/>
            <person name="Lim J.H."/>
            <person name="Kim S.H."/>
            <person name="Lee B.C."/>
            <person name="Park M.Y."/>
            <person name="Lee K.Y."/>
            <person name="Lee S.T."/>
        </authorList>
    </citation>
    <scope>NUCLEOTIDE SEQUENCE [LARGE SCALE GENOMIC DNA]</scope>
    <source>
        <strain evidence="5 6">CCUG 49689</strain>
    </source>
</reference>
<dbReference type="PROSITE" id="PS50932">
    <property type="entry name" value="HTH_LACI_2"/>
    <property type="match status" value="1"/>
</dbReference>
<comment type="caution">
    <text evidence="5">The sequence shown here is derived from an EMBL/GenBank/DDBJ whole genome shotgun (WGS) entry which is preliminary data.</text>
</comment>
<dbReference type="InterPro" id="IPR028082">
    <property type="entry name" value="Peripla_BP_I"/>
</dbReference>
<dbReference type="SUPFAM" id="SSF53822">
    <property type="entry name" value="Periplasmic binding protein-like I"/>
    <property type="match status" value="1"/>
</dbReference>
<accession>A0A0J7IX96</accession>
<organism evidence="5 6">
    <name type="scientific">Chryseobacterium koreense CCUG 49689</name>
    <dbReference type="NCBI Taxonomy" id="1304281"/>
    <lineage>
        <taxon>Bacteria</taxon>
        <taxon>Pseudomonadati</taxon>
        <taxon>Bacteroidota</taxon>
        <taxon>Flavobacteriia</taxon>
        <taxon>Flavobacteriales</taxon>
        <taxon>Weeksellaceae</taxon>
        <taxon>Chryseobacterium group</taxon>
        <taxon>Chryseobacterium</taxon>
    </lineage>
</organism>
<dbReference type="Proteomes" id="UP000035900">
    <property type="component" value="Unassembled WGS sequence"/>
</dbReference>
<gene>
    <name evidence="5" type="ORF">ACM44_09770</name>
</gene>
<dbReference type="AlphaFoldDB" id="A0A0J7IX96"/>
<dbReference type="GO" id="GO:0000976">
    <property type="term" value="F:transcription cis-regulatory region binding"/>
    <property type="evidence" value="ECO:0007669"/>
    <property type="project" value="TreeGrafter"/>
</dbReference>
<dbReference type="RefSeq" id="WP_048499850.1">
    <property type="nucleotide sequence ID" value="NZ_LFNG01000012.1"/>
</dbReference>
<evidence type="ECO:0000256" key="1">
    <source>
        <dbReference type="ARBA" id="ARBA00023015"/>
    </source>
</evidence>
<dbReference type="SUPFAM" id="SSF47413">
    <property type="entry name" value="lambda repressor-like DNA-binding domains"/>
    <property type="match status" value="1"/>
</dbReference>
<dbReference type="CDD" id="cd06267">
    <property type="entry name" value="PBP1_LacI_sugar_binding-like"/>
    <property type="match status" value="1"/>
</dbReference>
<dbReference type="Gene3D" id="3.40.50.2300">
    <property type="match status" value="2"/>
</dbReference>
<dbReference type="EMBL" id="LFNG01000012">
    <property type="protein sequence ID" value="KMQ70903.1"/>
    <property type="molecule type" value="Genomic_DNA"/>
</dbReference>
<dbReference type="Gene3D" id="1.10.260.40">
    <property type="entry name" value="lambda repressor-like DNA-binding domains"/>
    <property type="match status" value="1"/>
</dbReference>
<keyword evidence="3" id="KW-0804">Transcription</keyword>
<dbReference type="OrthoDB" id="9768806at2"/>
<dbReference type="InterPro" id="IPR000843">
    <property type="entry name" value="HTH_LacI"/>
</dbReference>
<name>A0A0J7IX96_9FLAO</name>
<proteinExistence type="predicted"/>
<dbReference type="GO" id="GO:0003700">
    <property type="term" value="F:DNA-binding transcription factor activity"/>
    <property type="evidence" value="ECO:0007669"/>
    <property type="project" value="TreeGrafter"/>
</dbReference>
<keyword evidence="1" id="KW-0805">Transcription regulation</keyword>
<dbReference type="SMART" id="SM00354">
    <property type="entry name" value="HTH_LACI"/>
    <property type="match status" value="1"/>
</dbReference>
<sequence>MNGKVTIYDIAKKLNITAATVSRALNGNQNISEKTRKMVLEAAHEMNYKQNKLALALKSGRSNYIGVIVPRINTNFFGSVIRGLEEELNAKGFNIIITQSHNDEAMEAKNIETLIDSHVDAIFISSSSKSSKALQKVLDAKIPLIFFDRRKIMDNVSSVTIDDFTGGYMATKHLIDTGCRKIAHIVSGPIELEIFRERHRGYQQALEDHHIEYRKEYVLKTNSSIEEGKRAVDILFNLPEKPDAIFSASDFVALGAIQELQARNIKVPEEVSVIGFANEPFTDFLELSITTVDQFPLEMGRTAARVYLNQETNPENKNIQKKVVLEPKLILRKSTR</sequence>
<evidence type="ECO:0000313" key="5">
    <source>
        <dbReference type="EMBL" id="KMQ70903.1"/>
    </source>
</evidence>
<dbReference type="InterPro" id="IPR010982">
    <property type="entry name" value="Lambda_DNA-bd_dom_sf"/>
</dbReference>
<evidence type="ECO:0000256" key="3">
    <source>
        <dbReference type="ARBA" id="ARBA00023163"/>
    </source>
</evidence>
<evidence type="ECO:0000259" key="4">
    <source>
        <dbReference type="PROSITE" id="PS50932"/>
    </source>
</evidence>
<dbReference type="PANTHER" id="PTHR30146:SF109">
    <property type="entry name" value="HTH-TYPE TRANSCRIPTIONAL REGULATOR GALS"/>
    <property type="match status" value="1"/>
</dbReference>
<protein>
    <submittedName>
        <fullName evidence="5">LacI family transcriptional regulator</fullName>
    </submittedName>
</protein>
<feature type="domain" description="HTH lacI-type" evidence="4">
    <location>
        <begin position="5"/>
        <end position="59"/>
    </location>
</feature>
<dbReference type="InterPro" id="IPR001761">
    <property type="entry name" value="Peripla_BP/Lac1_sug-bd_dom"/>
</dbReference>
<keyword evidence="2" id="KW-0238">DNA-binding</keyword>
<dbReference type="CDD" id="cd01392">
    <property type="entry name" value="HTH_LacI"/>
    <property type="match status" value="1"/>
</dbReference>
<keyword evidence="6" id="KW-1185">Reference proteome</keyword>
<dbReference type="PANTHER" id="PTHR30146">
    <property type="entry name" value="LACI-RELATED TRANSCRIPTIONAL REPRESSOR"/>
    <property type="match status" value="1"/>
</dbReference>
<dbReference type="STRING" id="1304281.ACM44_09770"/>
<evidence type="ECO:0000256" key="2">
    <source>
        <dbReference type="ARBA" id="ARBA00023125"/>
    </source>
</evidence>